<organism evidence="4 5">
    <name type="scientific">Phyllotreta striolata</name>
    <name type="common">Striped flea beetle</name>
    <name type="synonym">Crioceris striolata</name>
    <dbReference type="NCBI Taxonomy" id="444603"/>
    <lineage>
        <taxon>Eukaryota</taxon>
        <taxon>Metazoa</taxon>
        <taxon>Ecdysozoa</taxon>
        <taxon>Arthropoda</taxon>
        <taxon>Hexapoda</taxon>
        <taxon>Insecta</taxon>
        <taxon>Pterygota</taxon>
        <taxon>Neoptera</taxon>
        <taxon>Endopterygota</taxon>
        <taxon>Coleoptera</taxon>
        <taxon>Polyphaga</taxon>
        <taxon>Cucujiformia</taxon>
        <taxon>Chrysomeloidea</taxon>
        <taxon>Chrysomelidae</taxon>
        <taxon>Galerucinae</taxon>
        <taxon>Alticini</taxon>
        <taxon>Phyllotreta</taxon>
    </lineage>
</organism>
<evidence type="ECO:0000313" key="5">
    <source>
        <dbReference type="Proteomes" id="UP001153712"/>
    </source>
</evidence>
<dbReference type="OrthoDB" id="192915at2759"/>
<proteinExistence type="inferred from homology"/>
<feature type="domain" description="DUF3456" evidence="3">
    <location>
        <begin position="33"/>
        <end position="178"/>
    </location>
</feature>
<evidence type="ECO:0000313" key="4">
    <source>
        <dbReference type="EMBL" id="CAG9856754.1"/>
    </source>
</evidence>
<feature type="signal peptide" evidence="2">
    <location>
        <begin position="1"/>
        <end position="18"/>
    </location>
</feature>
<keyword evidence="2" id="KW-0732">Signal</keyword>
<feature type="chain" id="PRO_5040223515" description="DUF3456 domain-containing protein" evidence="2">
    <location>
        <begin position="19"/>
        <end position="187"/>
    </location>
</feature>
<reference evidence="4" key="1">
    <citation type="submission" date="2022-01" db="EMBL/GenBank/DDBJ databases">
        <authorList>
            <person name="King R."/>
        </authorList>
    </citation>
    <scope>NUCLEOTIDE SEQUENCE</scope>
</reference>
<dbReference type="Proteomes" id="UP001153712">
    <property type="component" value="Chromosome 12"/>
</dbReference>
<dbReference type="AlphaFoldDB" id="A0A9N9XL54"/>
<protein>
    <recommendedName>
        <fullName evidence="3">DUF3456 domain-containing protein</fullName>
    </recommendedName>
</protein>
<comment type="similarity">
    <text evidence="1">Belongs to the canopy family.</text>
</comment>
<sequence>MRATSLFILLISCSAALAQSFAADNRIDSKELRCLVCEKSLEELTKEVEQFDPDKKVDVGGYTLDIDGNYRHKSVPQAKSELALSEAIEGICDKMDNYIRAKWKENGTLTLLSMISSEGTMSPDWSNVDIIQDDDLNKSLKYYCEGIMEEHEEDIIKLYQEEHNDIPKKFCFKQSNLCSKHVRREEL</sequence>
<dbReference type="PANTHER" id="PTHR13341">
    <property type="entry name" value="MIR-INTERACTING SAPOSIN-LIKE PROTEIN"/>
    <property type="match status" value="1"/>
</dbReference>
<dbReference type="InterPro" id="IPR021852">
    <property type="entry name" value="DUF3456"/>
</dbReference>
<accession>A0A9N9XL54</accession>
<keyword evidence="5" id="KW-1185">Reference proteome</keyword>
<dbReference type="GO" id="GO:0005783">
    <property type="term" value="C:endoplasmic reticulum"/>
    <property type="evidence" value="ECO:0007669"/>
    <property type="project" value="TreeGrafter"/>
</dbReference>
<evidence type="ECO:0000259" key="3">
    <source>
        <dbReference type="Pfam" id="PF11938"/>
    </source>
</evidence>
<dbReference type="PANTHER" id="PTHR13341:SF2">
    <property type="entry name" value="PROTEIN SEELE"/>
    <property type="match status" value="1"/>
</dbReference>
<dbReference type="InterPro" id="IPR042415">
    <property type="entry name" value="CNPY"/>
</dbReference>
<gene>
    <name evidence="4" type="ORF">PHYEVI_LOCUS3172</name>
</gene>
<name>A0A9N9XL54_PHYSR</name>
<evidence type="ECO:0000256" key="1">
    <source>
        <dbReference type="ARBA" id="ARBA00007285"/>
    </source>
</evidence>
<dbReference type="Pfam" id="PF11938">
    <property type="entry name" value="DUF3456"/>
    <property type="match status" value="1"/>
</dbReference>
<dbReference type="EMBL" id="OU900105">
    <property type="protein sequence ID" value="CAG9856754.1"/>
    <property type="molecule type" value="Genomic_DNA"/>
</dbReference>
<evidence type="ECO:0000256" key="2">
    <source>
        <dbReference type="SAM" id="SignalP"/>
    </source>
</evidence>